<organism evidence="2 3">
    <name type="scientific">Lysobacter arenosi</name>
    <dbReference type="NCBI Taxonomy" id="2795387"/>
    <lineage>
        <taxon>Bacteria</taxon>
        <taxon>Pseudomonadati</taxon>
        <taxon>Pseudomonadota</taxon>
        <taxon>Gammaproteobacteria</taxon>
        <taxon>Lysobacterales</taxon>
        <taxon>Lysobacteraceae</taxon>
        <taxon>Lysobacter</taxon>
    </lineage>
</organism>
<dbReference type="EMBL" id="CP071517">
    <property type="protein sequence ID" value="QSX74611.1"/>
    <property type="molecule type" value="Genomic_DNA"/>
</dbReference>
<name>A0ABX7RB37_9GAMM</name>
<keyword evidence="1" id="KW-0732">Signal</keyword>
<evidence type="ECO:0000313" key="3">
    <source>
        <dbReference type="Proteomes" id="UP000663400"/>
    </source>
</evidence>
<evidence type="ECO:0000256" key="1">
    <source>
        <dbReference type="SAM" id="SignalP"/>
    </source>
</evidence>
<protein>
    <submittedName>
        <fullName evidence="2">Uncharacterized protein</fullName>
    </submittedName>
</protein>
<evidence type="ECO:0000313" key="2">
    <source>
        <dbReference type="EMBL" id="QSX74611.1"/>
    </source>
</evidence>
<dbReference type="Proteomes" id="UP000663400">
    <property type="component" value="Chromosome"/>
</dbReference>
<feature type="chain" id="PRO_5045973270" evidence="1">
    <location>
        <begin position="23"/>
        <end position="195"/>
    </location>
</feature>
<feature type="signal peptide" evidence="1">
    <location>
        <begin position="1"/>
        <end position="22"/>
    </location>
</feature>
<proteinExistence type="predicted"/>
<sequence>MKIVHKAALALAACCAVGTAFAHEFVNGTYGIVGGSYSIKVEKQGDSLVVVEPNKTSTYSPQADGSYHFFNPNTNATYGLRVVDGDTIEAFKPGVDGNVPTQLDLISAASAAAIASDDGDGDGIGSIAEKYEALAKSDPGNAHVWSACATAAYSRSTSNDAEFAEYVGLVTQMLKPIMTDVSGTPCADAIPASLW</sequence>
<reference evidence="2 3" key="1">
    <citation type="submission" date="2021-02" db="EMBL/GenBank/DDBJ databases">
        <title>Lysobacter arenosi sp. nov., isolated from soil of gangwondo yeongwol, south Korea.</title>
        <authorList>
            <person name="Kim K.R."/>
            <person name="Kim K.H."/>
            <person name="Jeon C.O."/>
        </authorList>
    </citation>
    <scope>NUCLEOTIDE SEQUENCE [LARGE SCALE GENOMIC DNA]</scope>
    <source>
        <strain evidence="2 3">R7</strain>
    </source>
</reference>
<keyword evidence="3" id="KW-1185">Reference proteome</keyword>
<dbReference type="RefSeq" id="WP_200609035.1">
    <property type="nucleotide sequence ID" value="NZ_CP071517.1"/>
</dbReference>
<gene>
    <name evidence="2" type="ORF">HIV01_015745</name>
</gene>
<accession>A0ABX7RB37</accession>